<feature type="domain" description="FAD-binding" evidence="2">
    <location>
        <begin position="6"/>
        <end position="347"/>
    </location>
</feature>
<keyword evidence="1" id="KW-0560">Oxidoreductase</keyword>
<evidence type="ECO:0000313" key="3">
    <source>
        <dbReference type="EMBL" id="BBZ79098.1"/>
    </source>
</evidence>
<dbReference type="PANTHER" id="PTHR43476:SF3">
    <property type="entry name" value="FAD-BINDING MONOOXYGENASE"/>
    <property type="match status" value="1"/>
</dbReference>
<dbReference type="GO" id="GO:0008688">
    <property type="term" value="F:3-(3-hydroxyphenyl)propionate hydroxylase activity"/>
    <property type="evidence" value="ECO:0007669"/>
    <property type="project" value="TreeGrafter"/>
</dbReference>
<dbReference type="Proteomes" id="UP000467249">
    <property type="component" value="Chromosome"/>
</dbReference>
<dbReference type="PRINTS" id="PR00420">
    <property type="entry name" value="RNGMNOXGNASE"/>
</dbReference>
<dbReference type="InterPro" id="IPR050631">
    <property type="entry name" value="PheA/TfdB_FAD_monoxygenase"/>
</dbReference>
<dbReference type="Gene3D" id="3.50.50.60">
    <property type="entry name" value="FAD/NAD(P)-binding domain"/>
    <property type="match status" value="1"/>
</dbReference>
<keyword evidence="4" id="KW-1185">Reference proteome</keyword>
<sequence>MDEAYRVVIVGAGPTGITAATLLAQHGIETLILDRWAQVYPQPRAVHLDDEVYRIVHRLGIAEEFAKISRPALGLRLLDPRLTVLAEFQRDPTRTRHGHPEANMFDQPEFEALLRTNLERYPLATLKGNVEVTDLVDLGAGRTGVTFSDRADGHSHTVAADYVLGCDGANSLIRSRIGVPMRDLRFDQRWLVVDVATTADLGQWAGVHQLCDPHRAGTFMQIGDVRYRWEFRLLPGETADDFRSVRALRPLIAPWTGEVGDDQLELIRVAEYTFRAKIAQRWRSGNVFLLGDAAHLTPPFVGQGMGAGLRDAMNLAWKLAGVLDGSLDPSVLDTYEQERKPHARKMIGLALTVGRAMTAGGDIGDLLRRTVVPRMHLIPGLRERVVDSQTPALHRSALVHRTVRPKQLGGTLCPNAVTGDGRRVDDVLGREFAVITDRALTPAQDAALHNWGAAILVAEPQSALAAWLRAGHAHAAAVRPDRTVLKAALDIDEVCQALSEVLLGR</sequence>
<organism evidence="3 4">
    <name type="scientific">Mycolicibacterium anyangense</name>
    <dbReference type="NCBI Taxonomy" id="1431246"/>
    <lineage>
        <taxon>Bacteria</taxon>
        <taxon>Bacillati</taxon>
        <taxon>Actinomycetota</taxon>
        <taxon>Actinomycetes</taxon>
        <taxon>Mycobacteriales</taxon>
        <taxon>Mycobacteriaceae</taxon>
        <taxon>Mycolicibacterium</taxon>
    </lineage>
</organism>
<name>A0A6N4WEZ4_9MYCO</name>
<dbReference type="InterPro" id="IPR002938">
    <property type="entry name" value="FAD-bd"/>
</dbReference>
<dbReference type="NCBIfam" id="NF004829">
    <property type="entry name" value="PRK06183.1-3"/>
    <property type="match status" value="1"/>
</dbReference>
<dbReference type="GO" id="GO:0071949">
    <property type="term" value="F:FAD binding"/>
    <property type="evidence" value="ECO:0007669"/>
    <property type="project" value="InterPro"/>
</dbReference>
<dbReference type="KEGG" id="many:MANY_44350"/>
<dbReference type="Pfam" id="PF01494">
    <property type="entry name" value="FAD_binding_3"/>
    <property type="match status" value="1"/>
</dbReference>
<dbReference type="Gene3D" id="3.30.9.10">
    <property type="entry name" value="D-Amino Acid Oxidase, subunit A, domain 2"/>
    <property type="match status" value="1"/>
</dbReference>
<gene>
    <name evidence="3" type="primary">mhpA_2</name>
    <name evidence="3" type="ORF">MANY_44350</name>
</gene>
<dbReference type="AlphaFoldDB" id="A0A6N4WEZ4"/>
<dbReference type="InterPro" id="IPR036188">
    <property type="entry name" value="FAD/NAD-bd_sf"/>
</dbReference>
<dbReference type="PANTHER" id="PTHR43476">
    <property type="entry name" value="3-(3-HYDROXY-PHENYL)PROPIONATE/3-HYDROXYCINNAMIC ACID HYDROXYLASE"/>
    <property type="match status" value="1"/>
</dbReference>
<evidence type="ECO:0000259" key="2">
    <source>
        <dbReference type="Pfam" id="PF01494"/>
    </source>
</evidence>
<reference evidence="3 4" key="1">
    <citation type="journal article" date="2019" name="Emerg. Microbes Infect.">
        <title>Comprehensive subspecies identification of 175 nontuberculous mycobacteria species based on 7547 genomic profiles.</title>
        <authorList>
            <person name="Matsumoto Y."/>
            <person name="Kinjo T."/>
            <person name="Motooka D."/>
            <person name="Nabeya D."/>
            <person name="Jung N."/>
            <person name="Uechi K."/>
            <person name="Horii T."/>
            <person name="Iida T."/>
            <person name="Fujita J."/>
            <person name="Nakamura S."/>
        </authorList>
    </citation>
    <scope>NUCLEOTIDE SEQUENCE [LARGE SCALE GENOMIC DNA]</scope>
    <source>
        <strain evidence="3 4">JCM 30275</strain>
    </source>
</reference>
<dbReference type="SUPFAM" id="SSF51905">
    <property type="entry name" value="FAD/NAD(P)-binding domain"/>
    <property type="match status" value="1"/>
</dbReference>
<protein>
    <submittedName>
        <fullName evidence="3">3-(3-hydroxyphenyl)propionate hydroxylase</fullName>
    </submittedName>
</protein>
<proteinExistence type="predicted"/>
<evidence type="ECO:0000313" key="4">
    <source>
        <dbReference type="Proteomes" id="UP000467249"/>
    </source>
</evidence>
<dbReference type="EMBL" id="AP022620">
    <property type="protein sequence ID" value="BBZ79098.1"/>
    <property type="molecule type" value="Genomic_DNA"/>
</dbReference>
<dbReference type="RefSeq" id="WP_163806144.1">
    <property type="nucleotide sequence ID" value="NZ_AP022620.1"/>
</dbReference>
<accession>A0A6N4WEZ4</accession>
<evidence type="ECO:0000256" key="1">
    <source>
        <dbReference type="ARBA" id="ARBA00023002"/>
    </source>
</evidence>
<dbReference type="GO" id="GO:0019622">
    <property type="term" value="P:3-(3-hydroxy)phenylpropionate catabolic process"/>
    <property type="evidence" value="ECO:0007669"/>
    <property type="project" value="TreeGrafter"/>
</dbReference>